<evidence type="ECO:0000313" key="8">
    <source>
        <dbReference type="EMBL" id="CCH50307.1"/>
    </source>
</evidence>
<feature type="transmembrane region" description="Helical" evidence="6">
    <location>
        <begin position="144"/>
        <end position="165"/>
    </location>
</feature>
<reference evidence="9" key="2">
    <citation type="journal article" date="2013" name="Stand. Genomic Sci.">
        <title>Complete genome sequence of Desulfocapsa sulfexigens, a marine deltaproteobacterium specialized in disproportionating inorganic sulfur compounds.</title>
        <authorList>
            <person name="Finster K.W."/>
            <person name="Kjeldsen K.U."/>
            <person name="Kube M."/>
            <person name="Reinhardt R."/>
            <person name="Mussmann M."/>
            <person name="Amann R."/>
            <person name="Schreiber L."/>
        </authorList>
    </citation>
    <scope>NUCLEOTIDE SEQUENCE [LARGE SCALE GENOMIC DNA]</scope>
    <source>
        <strain evidence="9">DSM 10523 / SB164P1</strain>
    </source>
</reference>
<dbReference type="PANTHER" id="PTHR23506:SF23">
    <property type="entry name" value="GH10249P"/>
    <property type="match status" value="1"/>
</dbReference>
<evidence type="ECO:0000256" key="2">
    <source>
        <dbReference type="ARBA" id="ARBA00022448"/>
    </source>
</evidence>
<gene>
    <name evidence="8" type="ordered locus">BN4_20245</name>
</gene>
<dbReference type="InterPro" id="IPR036259">
    <property type="entry name" value="MFS_trans_sf"/>
</dbReference>
<dbReference type="eggNOG" id="COG2814">
    <property type="taxonomic scope" value="Bacteria"/>
</dbReference>
<dbReference type="PROSITE" id="PS50850">
    <property type="entry name" value="MFS"/>
    <property type="match status" value="1"/>
</dbReference>
<comment type="subcellular location">
    <subcellularLocation>
        <location evidence="1">Membrane</location>
        <topology evidence="1">Multi-pass membrane protein</topology>
    </subcellularLocation>
</comment>
<dbReference type="HOGENOM" id="CLU_001265_10_6_7"/>
<feature type="transmembrane region" description="Helical" evidence="6">
    <location>
        <begin position="50"/>
        <end position="70"/>
    </location>
</feature>
<sequence length="391" mass="41932">MSNAHSRIRSRLQMWTLLLGSTMTVMAGAVIAPALPQLLEVFHDAPHAELVVKLLLAIHALFIALSAPFIGGFMDRWGRKPVLVASIILYGVAGSSGFYLNSLLGISLGRAFLGVSVAGIMSGFTTLIGDYYKGEKLHKIMGLQAAFAGFGGLVFLTVSGALAGFGWRLPFLVYLFAFCVLPGALFFLSDTPAQQGMNHEVNENITFESVRSPLLGICCIAFIGMMMFYLVPVQLPYLLHDMPGVSSMQVGLAIGIMNLVGALSSTQFKKVKERFSHQQIVALFALFMGGGYGLLGLAQSYGVVVIGLVISGIGFGLLMPNVNVWVVSLVPQSLRGQSVGWLTTFFLLGQCVSPLLAEPFVKGVGIQAVYGGACGILLCMALFFVWFARRN</sequence>
<dbReference type="STRING" id="1322246.BN4_20245"/>
<feature type="domain" description="Major facilitator superfamily (MFS) profile" evidence="7">
    <location>
        <begin position="13"/>
        <end position="391"/>
    </location>
</feature>
<dbReference type="RefSeq" id="WP_015416349.1">
    <property type="nucleotide sequence ID" value="NC_020409.1"/>
</dbReference>
<dbReference type="GO" id="GO:0022857">
    <property type="term" value="F:transmembrane transporter activity"/>
    <property type="evidence" value="ECO:0007669"/>
    <property type="project" value="InterPro"/>
</dbReference>
<evidence type="ECO:0000256" key="3">
    <source>
        <dbReference type="ARBA" id="ARBA00022692"/>
    </source>
</evidence>
<dbReference type="InterPro" id="IPR050930">
    <property type="entry name" value="MFS_Vesicular_Transporter"/>
</dbReference>
<dbReference type="GO" id="GO:0016020">
    <property type="term" value="C:membrane"/>
    <property type="evidence" value="ECO:0007669"/>
    <property type="project" value="UniProtKB-SubCell"/>
</dbReference>
<dbReference type="AlphaFoldDB" id="M1WU75"/>
<keyword evidence="9" id="KW-1185">Reference proteome</keyword>
<dbReference type="InterPro" id="IPR005829">
    <property type="entry name" value="Sugar_transporter_CS"/>
</dbReference>
<dbReference type="BioCyc" id="DPIE1322246:BN4_RS15450-MONOMER"/>
<dbReference type="EMBL" id="FO203427">
    <property type="protein sequence ID" value="CCH50307.1"/>
    <property type="molecule type" value="Genomic_DNA"/>
</dbReference>
<dbReference type="InterPro" id="IPR011701">
    <property type="entry name" value="MFS"/>
</dbReference>
<feature type="transmembrane region" description="Helical" evidence="6">
    <location>
        <begin position="304"/>
        <end position="327"/>
    </location>
</feature>
<evidence type="ECO:0000313" key="9">
    <source>
        <dbReference type="Proteomes" id="UP000011724"/>
    </source>
</evidence>
<evidence type="ECO:0000256" key="5">
    <source>
        <dbReference type="ARBA" id="ARBA00023136"/>
    </source>
</evidence>
<evidence type="ECO:0000259" key="7">
    <source>
        <dbReference type="PROSITE" id="PS50850"/>
    </source>
</evidence>
<dbReference type="PROSITE" id="PS00216">
    <property type="entry name" value="SUGAR_TRANSPORT_1"/>
    <property type="match status" value="1"/>
</dbReference>
<dbReference type="PANTHER" id="PTHR23506">
    <property type="entry name" value="GH10249P"/>
    <property type="match status" value="1"/>
</dbReference>
<evidence type="ECO:0000256" key="4">
    <source>
        <dbReference type="ARBA" id="ARBA00022989"/>
    </source>
</evidence>
<proteinExistence type="predicted"/>
<evidence type="ECO:0000256" key="6">
    <source>
        <dbReference type="SAM" id="Phobius"/>
    </source>
</evidence>
<feature type="transmembrane region" description="Helical" evidence="6">
    <location>
        <begin position="339"/>
        <end position="357"/>
    </location>
</feature>
<name>M1WU75_PSEP2</name>
<feature type="transmembrane region" description="Helical" evidence="6">
    <location>
        <begin position="12"/>
        <end position="35"/>
    </location>
</feature>
<keyword evidence="5 6" id="KW-0472">Membrane</keyword>
<feature type="transmembrane region" description="Helical" evidence="6">
    <location>
        <begin position="369"/>
        <end position="388"/>
    </location>
</feature>
<feature type="transmembrane region" description="Helical" evidence="6">
    <location>
        <begin position="250"/>
        <end position="268"/>
    </location>
</feature>
<dbReference type="SUPFAM" id="SSF103473">
    <property type="entry name" value="MFS general substrate transporter"/>
    <property type="match status" value="1"/>
</dbReference>
<accession>M1WU75</accession>
<dbReference type="KEGG" id="dpi:BN4_20245"/>
<reference evidence="8 9" key="1">
    <citation type="journal article" date="2013" name="PLoS ONE">
        <title>The first genomic and proteomic characterization of a deep-sea sulfate reducer: insights into the piezophilic lifestyle of Desulfovibrio piezophilus.</title>
        <authorList>
            <person name="Pradel N."/>
            <person name="Ji B."/>
            <person name="Gimenez G."/>
            <person name="Talla E."/>
            <person name="Lenoble P."/>
            <person name="Garel M."/>
            <person name="Tamburini C."/>
            <person name="Fourquet P."/>
            <person name="Lebrun R."/>
            <person name="Bertin P."/>
            <person name="Denis Y."/>
            <person name="Pophillat M."/>
            <person name="Barbe V."/>
            <person name="Ollivier B."/>
            <person name="Dolla A."/>
        </authorList>
    </citation>
    <scope>NUCLEOTIDE SEQUENCE [LARGE SCALE GENOMIC DNA]</scope>
    <source>
        <strain evidence="9">DSM 10523 / SB164P1</strain>
    </source>
</reference>
<organism evidence="8 9">
    <name type="scientific">Pseudodesulfovibrio piezophilus (strain DSM 21447 / JCM 15486 / C1TLV30)</name>
    <name type="common">Desulfovibrio piezophilus</name>
    <dbReference type="NCBI Taxonomy" id="1322246"/>
    <lineage>
        <taxon>Bacteria</taxon>
        <taxon>Pseudomonadati</taxon>
        <taxon>Thermodesulfobacteriota</taxon>
        <taxon>Desulfovibrionia</taxon>
        <taxon>Desulfovibrionales</taxon>
        <taxon>Desulfovibrionaceae</taxon>
    </lineage>
</organism>
<evidence type="ECO:0000256" key="1">
    <source>
        <dbReference type="ARBA" id="ARBA00004141"/>
    </source>
</evidence>
<feature type="transmembrane region" description="Helical" evidence="6">
    <location>
        <begin position="280"/>
        <end position="298"/>
    </location>
</feature>
<keyword evidence="4 6" id="KW-1133">Transmembrane helix</keyword>
<keyword evidence="2" id="KW-0813">Transport</keyword>
<feature type="transmembrane region" description="Helical" evidence="6">
    <location>
        <begin position="82"/>
        <end position="100"/>
    </location>
</feature>
<dbReference type="PATRIC" id="fig|879567.3.peg.3324"/>
<dbReference type="Gene3D" id="1.20.1250.20">
    <property type="entry name" value="MFS general substrate transporter like domains"/>
    <property type="match status" value="1"/>
</dbReference>
<protein>
    <submittedName>
        <fullName evidence="8">Major facilitator superfamily MFS_1</fullName>
    </submittedName>
</protein>
<keyword evidence="3 6" id="KW-0812">Transmembrane</keyword>
<feature type="transmembrane region" description="Helical" evidence="6">
    <location>
        <begin position="112"/>
        <end position="132"/>
    </location>
</feature>
<feature type="transmembrane region" description="Helical" evidence="6">
    <location>
        <begin position="210"/>
        <end position="230"/>
    </location>
</feature>
<dbReference type="CDD" id="cd17473">
    <property type="entry name" value="MFS_arabinose_efflux_permease_like"/>
    <property type="match status" value="1"/>
</dbReference>
<dbReference type="Proteomes" id="UP000011724">
    <property type="component" value="Chromosome"/>
</dbReference>
<dbReference type="OrthoDB" id="9812221at2"/>
<feature type="transmembrane region" description="Helical" evidence="6">
    <location>
        <begin position="171"/>
        <end position="189"/>
    </location>
</feature>
<dbReference type="Pfam" id="PF07690">
    <property type="entry name" value="MFS_1"/>
    <property type="match status" value="1"/>
</dbReference>
<dbReference type="InterPro" id="IPR020846">
    <property type="entry name" value="MFS_dom"/>
</dbReference>